<evidence type="ECO:0000313" key="3">
    <source>
        <dbReference type="Proteomes" id="UP001597101"/>
    </source>
</evidence>
<dbReference type="Proteomes" id="UP001597101">
    <property type="component" value="Unassembled WGS sequence"/>
</dbReference>
<proteinExistence type="predicted"/>
<feature type="signal peptide" evidence="1">
    <location>
        <begin position="1"/>
        <end position="24"/>
    </location>
</feature>
<feature type="chain" id="PRO_5046282078" evidence="1">
    <location>
        <begin position="25"/>
        <end position="285"/>
    </location>
</feature>
<dbReference type="InterPro" id="IPR011990">
    <property type="entry name" value="TPR-like_helical_dom_sf"/>
</dbReference>
<dbReference type="SMART" id="SM00671">
    <property type="entry name" value="SEL1"/>
    <property type="match status" value="4"/>
</dbReference>
<protein>
    <submittedName>
        <fullName evidence="2">Tetratricopeptide repeat protein</fullName>
    </submittedName>
</protein>
<dbReference type="PANTHER" id="PTHR43628:SF1">
    <property type="entry name" value="CHITIN SYNTHASE REGULATORY FACTOR 2-RELATED"/>
    <property type="match status" value="1"/>
</dbReference>
<dbReference type="SUPFAM" id="SSF81901">
    <property type="entry name" value="HCP-like"/>
    <property type="match status" value="1"/>
</dbReference>
<dbReference type="InterPro" id="IPR052945">
    <property type="entry name" value="Mitotic_Regulator"/>
</dbReference>
<dbReference type="EMBL" id="JBHTJV010000026">
    <property type="protein sequence ID" value="MFD0917996.1"/>
    <property type="molecule type" value="Genomic_DNA"/>
</dbReference>
<organism evidence="2 3">
    <name type="scientific">Pseudahrensia aquimaris</name>
    <dbReference type="NCBI Taxonomy" id="744461"/>
    <lineage>
        <taxon>Bacteria</taxon>
        <taxon>Pseudomonadati</taxon>
        <taxon>Pseudomonadota</taxon>
        <taxon>Alphaproteobacteria</taxon>
        <taxon>Hyphomicrobiales</taxon>
        <taxon>Ahrensiaceae</taxon>
        <taxon>Pseudahrensia</taxon>
    </lineage>
</organism>
<accession>A0ABW3FMQ1</accession>
<dbReference type="InterPro" id="IPR006597">
    <property type="entry name" value="Sel1-like"/>
</dbReference>
<keyword evidence="3" id="KW-1185">Reference proteome</keyword>
<dbReference type="Pfam" id="PF08238">
    <property type="entry name" value="Sel1"/>
    <property type="match status" value="4"/>
</dbReference>
<dbReference type="Gene3D" id="1.25.40.10">
    <property type="entry name" value="Tetratricopeptide repeat domain"/>
    <property type="match status" value="2"/>
</dbReference>
<name>A0ABW3FMQ1_9HYPH</name>
<evidence type="ECO:0000313" key="2">
    <source>
        <dbReference type="EMBL" id="MFD0917996.1"/>
    </source>
</evidence>
<dbReference type="RefSeq" id="WP_377213846.1">
    <property type="nucleotide sequence ID" value="NZ_JBHTJV010000026.1"/>
</dbReference>
<dbReference type="PANTHER" id="PTHR43628">
    <property type="entry name" value="ACTIVATOR OF C KINASE PROTEIN 1-RELATED"/>
    <property type="match status" value="1"/>
</dbReference>
<gene>
    <name evidence="2" type="ORF">ACFQ14_16450</name>
</gene>
<comment type="caution">
    <text evidence="2">The sequence shown here is derived from an EMBL/GenBank/DDBJ whole genome shotgun (WGS) entry which is preliminary data.</text>
</comment>
<sequence length="285" mass="31033">MYKTLVATALTAGVLSASAGFAVAFDPTKVGDGDAGPQIILRYGYDALKAGKMEEALGAFRHNADQNHLPSQWKLARMLQSGNGVQRDQLAAYELYSKIADRFAERPPTRSERPYVSSAIVELGKYALVGIEGTRVMADAQIAETHFNRAALLYGDANAQYYLGHLYLDESRGMVNPVRAARWFKRASRKGHVLAQAQLGQMLFHGQGVRRNPVLGLVYLTRASATGRAQKLRQLRKDAFASASDAQRRAAKKILDKLNIVVENEELAPIPSGGGAFGLQANTSE</sequence>
<keyword evidence="1" id="KW-0732">Signal</keyword>
<evidence type="ECO:0000256" key="1">
    <source>
        <dbReference type="SAM" id="SignalP"/>
    </source>
</evidence>
<reference evidence="3" key="1">
    <citation type="journal article" date="2019" name="Int. J. Syst. Evol. Microbiol.">
        <title>The Global Catalogue of Microorganisms (GCM) 10K type strain sequencing project: providing services to taxonomists for standard genome sequencing and annotation.</title>
        <authorList>
            <consortium name="The Broad Institute Genomics Platform"/>
            <consortium name="The Broad Institute Genome Sequencing Center for Infectious Disease"/>
            <person name="Wu L."/>
            <person name="Ma J."/>
        </authorList>
    </citation>
    <scope>NUCLEOTIDE SEQUENCE [LARGE SCALE GENOMIC DNA]</scope>
    <source>
        <strain evidence="3">CCUG 60023</strain>
    </source>
</reference>